<keyword evidence="6" id="KW-1185">Reference proteome</keyword>
<dbReference type="EMBL" id="ML120388">
    <property type="protein sequence ID" value="RPA99311.1"/>
    <property type="molecule type" value="Genomic_DNA"/>
</dbReference>
<dbReference type="InterPro" id="IPR015947">
    <property type="entry name" value="PUA-like_sf"/>
</dbReference>
<comment type="subcellular location">
    <subcellularLocation>
        <location evidence="2">Nucleus</location>
    </subcellularLocation>
</comment>
<dbReference type="Proteomes" id="UP000276215">
    <property type="component" value="Unassembled WGS sequence"/>
</dbReference>
<name>A0A3N4JR50_9PEZI</name>
<evidence type="ECO:0000256" key="1">
    <source>
        <dbReference type="ARBA" id="ARBA00023242"/>
    </source>
</evidence>
<evidence type="ECO:0000256" key="2">
    <source>
        <dbReference type="PROSITE-ProRule" id="PRU00358"/>
    </source>
</evidence>
<evidence type="ECO:0000313" key="6">
    <source>
        <dbReference type="Proteomes" id="UP000276215"/>
    </source>
</evidence>
<dbReference type="InterPro" id="IPR003105">
    <property type="entry name" value="SRA_YDG"/>
</dbReference>
<dbReference type="InterPro" id="IPR045134">
    <property type="entry name" value="UHRF1/2-like"/>
</dbReference>
<dbReference type="AlphaFoldDB" id="A0A3N4JR50"/>
<feature type="region of interest" description="Disordered" evidence="3">
    <location>
        <begin position="27"/>
        <end position="145"/>
    </location>
</feature>
<dbReference type="STRING" id="1336337.A0A3N4JR50"/>
<keyword evidence="1 2" id="KW-0539">Nucleus</keyword>
<accession>A0A3N4JR50</accession>
<dbReference type="GO" id="GO:0005634">
    <property type="term" value="C:nucleus"/>
    <property type="evidence" value="ECO:0007669"/>
    <property type="project" value="UniProtKB-SubCell"/>
</dbReference>
<dbReference type="GO" id="GO:0016567">
    <property type="term" value="P:protein ubiquitination"/>
    <property type="evidence" value="ECO:0007669"/>
    <property type="project" value="TreeGrafter"/>
</dbReference>
<dbReference type="SMART" id="SM00466">
    <property type="entry name" value="SRA"/>
    <property type="match status" value="1"/>
</dbReference>
<evidence type="ECO:0000256" key="3">
    <source>
        <dbReference type="SAM" id="MobiDB-lite"/>
    </source>
</evidence>
<gene>
    <name evidence="5" type="ORF">L873DRAFT_917125</name>
</gene>
<dbReference type="Pfam" id="PF02182">
    <property type="entry name" value="SAD_SRA"/>
    <property type="match status" value="1"/>
</dbReference>
<dbReference type="PROSITE" id="PS51015">
    <property type="entry name" value="YDG"/>
    <property type="match status" value="1"/>
</dbReference>
<dbReference type="Gene3D" id="2.30.280.10">
    <property type="entry name" value="SRA-YDG"/>
    <property type="match status" value="1"/>
</dbReference>
<dbReference type="InterPro" id="IPR036987">
    <property type="entry name" value="SRA-YDG_sf"/>
</dbReference>
<reference evidence="5 6" key="1">
    <citation type="journal article" date="2018" name="Nat. Ecol. Evol.">
        <title>Pezizomycetes genomes reveal the molecular basis of ectomycorrhizal truffle lifestyle.</title>
        <authorList>
            <person name="Murat C."/>
            <person name="Payen T."/>
            <person name="Noel B."/>
            <person name="Kuo A."/>
            <person name="Morin E."/>
            <person name="Chen J."/>
            <person name="Kohler A."/>
            <person name="Krizsan K."/>
            <person name="Balestrini R."/>
            <person name="Da Silva C."/>
            <person name="Montanini B."/>
            <person name="Hainaut M."/>
            <person name="Levati E."/>
            <person name="Barry K.W."/>
            <person name="Belfiori B."/>
            <person name="Cichocki N."/>
            <person name="Clum A."/>
            <person name="Dockter R.B."/>
            <person name="Fauchery L."/>
            <person name="Guy J."/>
            <person name="Iotti M."/>
            <person name="Le Tacon F."/>
            <person name="Lindquist E.A."/>
            <person name="Lipzen A."/>
            <person name="Malagnac F."/>
            <person name="Mello A."/>
            <person name="Molinier V."/>
            <person name="Miyauchi S."/>
            <person name="Poulain J."/>
            <person name="Riccioni C."/>
            <person name="Rubini A."/>
            <person name="Sitrit Y."/>
            <person name="Splivallo R."/>
            <person name="Traeger S."/>
            <person name="Wang M."/>
            <person name="Zifcakova L."/>
            <person name="Wipf D."/>
            <person name="Zambonelli A."/>
            <person name="Paolocci F."/>
            <person name="Nowrousian M."/>
            <person name="Ottonello S."/>
            <person name="Baldrian P."/>
            <person name="Spatafora J.W."/>
            <person name="Henrissat B."/>
            <person name="Nagy L.G."/>
            <person name="Aury J.M."/>
            <person name="Wincker P."/>
            <person name="Grigoriev I.V."/>
            <person name="Bonfante P."/>
            <person name="Martin F.M."/>
        </authorList>
    </citation>
    <scope>NUCLEOTIDE SEQUENCE [LARGE SCALE GENOMIC DNA]</scope>
    <source>
        <strain evidence="5 6">120613-1</strain>
    </source>
</reference>
<sequence length="349" mass="39146">MPEEEMTEFERQRAANIAKNMAILAGLGIERNATPKQPKKRVKVKKDPSQPATEGIRKSTRVTNVPKRRYAEKRQYAQDGDEQDNQTKKKKRRRYKDNDFSDENESEESDADFYSDDSQSPGPARRRKYPPDYDGILLPGDGDGLRRRVVNGRNVQHIDPKKWAARADPKVFGPIAGFKVGHWWPTRIACSADAVHPPTVGGIYGGSTTGAYSVSVSGGYEDDVDEGFRFTFTGSGGRDLKGTAKNPKNLRTAPQSSDQTLTGFNLALKVSCETGNPVRVIRGYKAALGPKEGYRYDGLYQVLKAWQETGLSGFKVWKFAFKRIDGQAPLDTSSDWTPHRLWRRVRSRV</sequence>
<dbReference type="PANTHER" id="PTHR14140:SF27">
    <property type="entry name" value="OS04G0289800 PROTEIN"/>
    <property type="match status" value="1"/>
</dbReference>
<protein>
    <recommendedName>
        <fullName evidence="4">YDG domain-containing protein</fullName>
    </recommendedName>
</protein>
<dbReference type="PANTHER" id="PTHR14140">
    <property type="entry name" value="E3 UBIQUITIN-PROTEIN LIGASE UHRF-RELATED"/>
    <property type="match status" value="1"/>
</dbReference>
<feature type="domain" description="YDG" evidence="4">
    <location>
        <begin position="173"/>
        <end position="323"/>
    </location>
</feature>
<proteinExistence type="predicted"/>
<feature type="compositionally biased region" description="Acidic residues" evidence="3">
    <location>
        <begin position="100"/>
        <end position="115"/>
    </location>
</feature>
<dbReference type="GO" id="GO:0044027">
    <property type="term" value="P:negative regulation of gene expression via chromosomal CpG island methylation"/>
    <property type="evidence" value="ECO:0007669"/>
    <property type="project" value="TreeGrafter"/>
</dbReference>
<evidence type="ECO:0000313" key="5">
    <source>
        <dbReference type="EMBL" id="RPA99311.1"/>
    </source>
</evidence>
<dbReference type="GO" id="GO:0061630">
    <property type="term" value="F:ubiquitin protein ligase activity"/>
    <property type="evidence" value="ECO:0007669"/>
    <property type="project" value="TreeGrafter"/>
</dbReference>
<dbReference type="SUPFAM" id="SSF88697">
    <property type="entry name" value="PUA domain-like"/>
    <property type="match status" value="1"/>
</dbReference>
<dbReference type="OrthoDB" id="2270193at2759"/>
<evidence type="ECO:0000259" key="4">
    <source>
        <dbReference type="PROSITE" id="PS51015"/>
    </source>
</evidence>
<organism evidence="5 6">
    <name type="scientific">Choiromyces venosus 120613-1</name>
    <dbReference type="NCBI Taxonomy" id="1336337"/>
    <lineage>
        <taxon>Eukaryota</taxon>
        <taxon>Fungi</taxon>
        <taxon>Dikarya</taxon>
        <taxon>Ascomycota</taxon>
        <taxon>Pezizomycotina</taxon>
        <taxon>Pezizomycetes</taxon>
        <taxon>Pezizales</taxon>
        <taxon>Tuberaceae</taxon>
        <taxon>Choiromyces</taxon>
    </lineage>
</organism>